<reference evidence="2" key="1">
    <citation type="submission" date="2023-01" db="EMBL/GenBank/DDBJ databases">
        <title>Human gut microbiome strain richness.</title>
        <authorList>
            <person name="Chen-Liaw A."/>
        </authorList>
    </citation>
    <scope>NUCLEOTIDE SEQUENCE</scope>
    <source>
        <strain evidence="2">2225st1_A6_2225SCRN_200828</strain>
    </source>
</reference>
<dbReference type="AlphaFoldDB" id="A0AAW6C8B5"/>
<dbReference type="Gene3D" id="3.10.129.130">
    <property type="match status" value="1"/>
</dbReference>
<organism evidence="2 3">
    <name type="scientific">Flavonifractor plautii</name>
    <name type="common">Fusobacterium plautii</name>
    <dbReference type="NCBI Taxonomy" id="292800"/>
    <lineage>
        <taxon>Bacteria</taxon>
        <taxon>Bacillati</taxon>
        <taxon>Bacillota</taxon>
        <taxon>Clostridia</taxon>
        <taxon>Eubacteriales</taxon>
        <taxon>Oscillospiraceae</taxon>
        <taxon>Flavonifractor</taxon>
    </lineage>
</organism>
<proteinExistence type="predicted"/>
<dbReference type="CDD" id="cd17492">
    <property type="entry name" value="toxin_CptN"/>
    <property type="match status" value="1"/>
</dbReference>
<sequence>MKKYWVLEPGRFYFIEADFFQKYADFFPGLELRKYDRRPFFFAFQEPPPSKLLWMVPISSKHDKYQAIFNSKVARYGFCDTIRFGRVEGRHNAFLIQNMFPITREYIQDMYLDRSSHIVRATPIVRDDVIRSAKSVFYKVQSRGLNLTFVDVLKLRPQLLEPERGISTPSLAAQLATATERAKAQQTEHQAPLQQRKEPSLDR</sequence>
<dbReference type="RefSeq" id="WP_271908646.1">
    <property type="nucleotide sequence ID" value="NZ_JAQLWN010000029.1"/>
</dbReference>
<dbReference type="InterPro" id="IPR058108">
    <property type="entry name" value="CptIN-like"/>
</dbReference>
<name>A0AAW6C8B5_FLAPL</name>
<evidence type="ECO:0000313" key="3">
    <source>
        <dbReference type="Proteomes" id="UP001211006"/>
    </source>
</evidence>
<dbReference type="NCBIfam" id="NF047359">
    <property type="entry name" value="CptIN"/>
    <property type="match status" value="1"/>
</dbReference>
<dbReference type="Proteomes" id="UP001211006">
    <property type="component" value="Unassembled WGS sequence"/>
</dbReference>
<dbReference type="InterPro" id="IPR053735">
    <property type="entry name" value="Type_III_TA_endoRNase"/>
</dbReference>
<comment type="caution">
    <text evidence="2">The sequence shown here is derived from an EMBL/GenBank/DDBJ whole genome shotgun (WGS) entry which is preliminary data.</text>
</comment>
<gene>
    <name evidence="2" type="ORF">PND83_20760</name>
</gene>
<accession>A0AAW6C8B5</accession>
<feature type="region of interest" description="Disordered" evidence="1">
    <location>
        <begin position="177"/>
        <end position="203"/>
    </location>
</feature>
<feature type="compositionally biased region" description="Polar residues" evidence="1">
    <location>
        <begin position="184"/>
        <end position="193"/>
    </location>
</feature>
<evidence type="ECO:0000256" key="1">
    <source>
        <dbReference type="SAM" id="MobiDB-lite"/>
    </source>
</evidence>
<protein>
    <submittedName>
        <fullName evidence="2">Uncharacterized protein</fullName>
    </submittedName>
</protein>
<evidence type="ECO:0000313" key="2">
    <source>
        <dbReference type="EMBL" id="MDB7908420.1"/>
    </source>
</evidence>
<dbReference type="EMBL" id="JAQLWO010000033">
    <property type="protein sequence ID" value="MDB7908420.1"/>
    <property type="molecule type" value="Genomic_DNA"/>
</dbReference>